<dbReference type="PROSITE" id="PS51007">
    <property type="entry name" value="CYTC"/>
    <property type="match status" value="1"/>
</dbReference>
<comment type="caution">
    <text evidence="7">The sequence shown here is derived from an EMBL/GenBank/DDBJ whole genome shotgun (WGS) entry which is preliminary data.</text>
</comment>
<dbReference type="Gene3D" id="1.10.760.10">
    <property type="entry name" value="Cytochrome c-like domain"/>
    <property type="match status" value="1"/>
</dbReference>
<organism evidence="7 8">
    <name type="scientific">Paracoccus litorisediminis</name>
    <dbReference type="NCBI Taxonomy" id="2006130"/>
    <lineage>
        <taxon>Bacteria</taxon>
        <taxon>Pseudomonadati</taxon>
        <taxon>Pseudomonadota</taxon>
        <taxon>Alphaproteobacteria</taxon>
        <taxon>Rhodobacterales</taxon>
        <taxon>Paracoccaceae</taxon>
        <taxon>Paracoccus</taxon>
    </lineage>
</organism>
<dbReference type="GO" id="GO:0009055">
    <property type="term" value="F:electron transfer activity"/>
    <property type="evidence" value="ECO:0007669"/>
    <property type="project" value="InterPro"/>
</dbReference>
<feature type="signal peptide" evidence="5">
    <location>
        <begin position="1"/>
        <end position="24"/>
    </location>
</feature>
<keyword evidence="8" id="KW-1185">Reference proteome</keyword>
<evidence type="ECO:0000313" key="7">
    <source>
        <dbReference type="EMBL" id="MTH60439.1"/>
    </source>
</evidence>
<dbReference type="GO" id="GO:0020037">
    <property type="term" value="F:heme binding"/>
    <property type="evidence" value="ECO:0007669"/>
    <property type="project" value="InterPro"/>
</dbReference>
<gene>
    <name evidence="7" type="ORF">GL300_14580</name>
</gene>
<dbReference type="InterPro" id="IPR009056">
    <property type="entry name" value="Cyt_c-like_dom"/>
</dbReference>
<evidence type="ECO:0000256" key="5">
    <source>
        <dbReference type="SAM" id="SignalP"/>
    </source>
</evidence>
<dbReference type="Proteomes" id="UP000449846">
    <property type="component" value="Unassembled WGS sequence"/>
</dbReference>
<proteinExistence type="predicted"/>
<evidence type="ECO:0000313" key="8">
    <source>
        <dbReference type="Proteomes" id="UP000449846"/>
    </source>
</evidence>
<evidence type="ECO:0000256" key="4">
    <source>
        <dbReference type="PROSITE-ProRule" id="PRU00433"/>
    </source>
</evidence>
<evidence type="ECO:0000259" key="6">
    <source>
        <dbReference type="PROSITE" id="PS51007"/>
    </source>
</evidence>
<keyword evidence="3 4" id="KW-0408">Iron</keyword>
<reference evidence="7 8" key="1">
    <citation type="submission" date="2019-11" db="EMBL/GenBank/DDBJ databases">
        <authorList>
            <person name="Dong K."/>
        </authorList>
    </citation>
    <scope>NUCLEOTIDE SEQUENCE [LARGE SCALE GENOMIC DNA]</scope>
    <source>
        <strain evidence="7 8">NBRC 112902</strain>
    </source>
</reference>
<keyword evidence="2 4" id="KW-0479">Metal-binding</keyword>
<feature type="domain" description="Cytochrome c" evidence="6">
    <location>
        <begin position="16"/>
        <end position="100"/>
    </location>
</feature>
<dbReference type="EMBL" id="WMIG01000008">
    <property type="protein sequence ID" value="MTH60439.1"/>
    <property type="molecule type" value="Genomic_DNA"/>
</dbReference>
<sequence length="149" mass="15685">MTPVSRRAATAAALALVLATGAQAQERSARANYVLLCSGCHNVSGLGSEEGGIPAFPGSVGKIAAFDRGRTYMMHVPGVVSNSMSNAEIAAVMNYILDTWAPEAGAAPFTAEEVTARRKLPIPDIVVERREVTEELAAKGIDIATYPWP</sequence>
<name>A0A844HMX4_9RHOB</name>
<dbReference type="OrthoDB" id="9811281at2"/>
<keyword evidence="1 4" id="KW-0349">Heme</keyword>
<accession>A0A844HMX4</accession>
<dbReference type="GO" id="GO:0046872">
    <property type="term" value="F:metal ion binding"/>
    <property type="evidence" value="ECO:0007669"/>
    <property type="project" value="UniProtKB-KW"/>
</dbReference>
<feature type="chain" id="PRO_5032723878" evidence="5">
    <location>
        <begin position="25"/>
        <end position="149"/>
    </location>
</feature>
<evidence type="ECO:0000256" key="1">
    <source>
        <dbReference type="ARBA" id="ARBA00022617"/>
    </source>
</evidence>
<evidence type="ECO:0000256" key="2">
    <source>
        <dbReference type="ARBA" id="ARBA00022723"/>
    </source>
</evidence>
<dbReference type="SUPFAM" id="SSF46626">
    <property type="entry name" value="Cytochrome c"/>
    <property type="match status" value="1"/>
</dbReference>
<protein>
    <submittedName>
        <fullName evidence="7">Cytochrome C</fullName>
    </submittedName>
</protein>
<keyword evidence="5" id="KW-0732">Signal</keyword>
<evidence type="ECO:0000256" key="3">
    <source>
        <dbReference type="ARBA" id="ARBA00023004"/>
    </source>
</evidence>
<dbReference type="RefSeq" id="WP_155040385.1">
    <property type="nucleotide sequence ID" value="NZ_JBHGCD010000011.1"/>
</dbReference>
<dbReference type="AlphaFoldDB" id="A0A844HMX4"/>
<dbReference type="InterPro" id="IPR036909">
    <property type="entry name" value="Cyt_c-like_dom_sf"/>
</dbReference>